<evidence type="ECO:0000259" key="5">
    <source>
        <dbReference type="Pfam" id="PF14543"/>
    </source>
</evidence>
<dbReference type="EC" id="3.4.23.12" evidence="6"/>
<evidence type="ECO:0000256" key="1">
    <source>
        <dbReference type="ARBA" id="ARBA00007447"/>
    </source>
</evidence>
<dbReference type="GO" id="GO:0006508">
    <property type="term" value="P:proteolysis"/>
    <property type="evidence" value="ECO:0007669"/>
    <property type="project" value="UniProtKB-KW"/>
</dbReference>
<name>A0A2G9G0T9_9LAMI</name>
<accession>A0A2G9G0T9</accession>
<dbReference type="Gene3D" id="2.40.70.10">
    <property type="entry name" value="Acid Proteases"/>
    <property type="match status" value="2"/>
</dbReference>
<sequence length="312" mass="35287">MSMKIFDASLSFCAPLFTTDIGIGTPATKTTLVFNTAAPLTWTQWQPCVYCFKQDQPVFDPSKSSSFKRMRRKHNLASWFNCNVLESSNIIKNHRFNDIIFGCGINNHGRPGPQTAITGLATDSRSVLSFGQEAVLKGENIQTTSFLKLPKTKKLLQGTFKLDLTGISVAGKRLEIPEGSFDGGCGLDSGSPLSVIEEHAYNAVMNAISSYFSQFKNIKRTVNKKYPRNLCYQYPRNFRNFPNMVLHFEGANLEVNETNLFMFGRNLFMSNFVCLQLLGEKKTNLLRVYQQQNFRLLYDLGNEKLLFARDNC</sequence>
<proteinExistence type="inferred from homology"/>
<evidence type="ECO:0000259" key="4">
    <source>
        <dbReference type="Pfam" id="PF14541"/>
    </source>
</evidence>
<gene>
    <name evidence="6" type="ORF">CDL12_28571</name>
</gene>
<dbReference type="GO" id="GO:0005576">
    <property type="term" value="C:extracellular region"/>
    <property type="evidence" value="ECO:0007669"/>
    <property type="project" value="TreeGrafter"/>
</dbReference>
<keyword evidence="2 6" id="KW-0645">Protease</keyword>
<feature type="domain" description="Xylanase inhibitor N-terminal" evidence="5">
    <location>
        <begin position="17"/>
        <end position="82"/>
    </location>
</feature>
<comment type="similarity">
    <text evidence="1">Belongs to the peptidase A1 family.</text>
</comment>
<dbReference type="PANTHER" id="PTHR47967">
    <property type="entry name" value="OS07G0603500 PROTEIN-RELATED"/>
    <property type="match status" value="1"/>
</dbReference>
<protein>
    <submittedName>
        <fullName evidence="6">Aspartyl protease</fullName>
        <ecNumber evidence="6">3.4.23.12</ecNumber>
    </submittedName>
</protein>
<dbReference type="Proteomes" id="UP000231279">
    <property type="component" value="Unassembled WGS sequence"/>
</dbReference>
<dbReference type="InterPro" id="IPR032799">
    <property type="entry name" value="TAXi_C"/>
</dbReference>
<evidence type="ECO:0000256" key="3">
    <source>
        <dbReference type="ARBA" id="ARBA00022801"/>
    </source>
</evidence>
<reference evidence="7" key="1">
    <citation type="journal article" date="2018" name="Gigascience">
        <title>Genome assembly of the Pink Ipe (Handroanthus impetiginosus, Bignoniaceae), a highly valued, ecologically keystone Neotropical timber forest tree.</title>
        <authorList>
            <person name="Silva-Junior O.B."/>
            <person name="Grattapaglia D."/>
            <person name="Novaes E."/>
            <person name="Collevatti R.G."/>
        </authorList>
    </citation>
    <scope>NUCLEOTIDE SEQUENCE [LARGE SCALE GENOMIC DNA]</scope>
    <source>
        <strain evidence="7">cv. UFG-1</strain>
    </source>
</reference>
<dbReference type="Pfam" id="PF14541">
    <property type="entry name" value="TAXi_C"/>
    <property type="match status" value="1"/>
</dbReference>
<evidence type="ECO:0000256" key="2">
    <source>
        <dbReference type="ARBA" id="ARBA00022670"/>
    </source>
</evidence>
<feature type="domain" description="Xylanase inhibitor C-terminal" evidence="4">
    <location>
        <begin position="162"/>
        <end position="308"/>
    </location>
</feature>
<dbReference type="PANTHER" id="PTHR47967:SF123">
    <property type="entry name" value="ASPARTIC PROTEINASE NEPENTHESIN-1-LIKE"/>
    <property type="match status" value="1"/>
</dbReference>
<dbReference type="EMBL" id="NKXS01007950">
    <property type="protein sequence ID" value="PIM98938.1"/>
    <property type="molecule type" value="Genomic_DNA"/>
</dbReference>
<dbReference type="SUPFAM" id="SSF50630">
    <property type="entry name" value="Acid proteases"/>
    <property type="match status" value="1"/>
</dbReference>
<organism evidence="6 7">
    <name type="scientific">Handroanthus impetiginosus</name>
    <dbReference type="NCBI Taxonomy" id="429701"/>
    <lineage>
        <taxon>Eukaryota</taxon>
        <taxon>Viridiplantae</taxon>
        <taxon>Streptophyta</taxon>
        <taxon>Embryophyta</taxon>
        <taxon>Tracheophyta</taxon>
        <taxon>Spermatophyta</taxon>
        <taxon>Magnoliopsida</taxon>
        <taxon>eudicotyledons</taxon>
        <taxon>Gunneridae</taxon>
        <taxon>Pentapetalae</taxon>
        <taxon>asterids</taxon>
        <taxon>lamiids</taxon>
        <taxon>Lamiales</taxon>
        <taxon>Bignoniaceae</taxon>
        <taxon>Crescentiina</taxon>
        <taxon>Tabebuia alliance</taxon>
        <taxon>Handroanthus</taxon>
    </lineage>
</organism>
<dbReference type="Pfam" id="PF14543">
    <property type="entry name" value="TAXi_N"/>
    <property type="match status" value="1"/>
</dbReference>
<evidence type="ECO:0000313" key="6">
    <source>
        <dbReference type="EMBL" id="PIM98938.1"/>
    </source>
</evidence>
<dbReference type="InterPro" id="IPR021109">
    <property type="entry name" value="Peptidase_aspartic_dom_sf"/>
</dbReference>
<dbReference type="InterPro" id="IPR051708">
    <property type="entry name" value="Plant_Aspart_Prot_A1"/>
</dbReference>
<keyword evidence="7" id="KW-1185">Reference proteome</keyword>
<keyword evidence="3 6" id="KW-0378">Hydrolase</keyword>
<comment type="caution">
    <text evidence="6">The sequence shown here is derived from an EMBL/GenBank/DDBJ whole genome shotgun (WGS) entry which is preliminary data.</text>
</comment>
<dbReference type="OrthoDB" id="907702at2759"/>
<dbReference type="AlphaFoldDB" id="A0A2G9G0T9"/>
<dbReference type="InterPro" id="IPR032861">
    <property type="entry name" value="TAXi_N"/>
</dbReference>
<evidence type="ECO:0000313" key="7">
    <source>
        <dbReference type="Proteomes" id="UP000231279"/>
    </source>
</evidence>
<dbReference type="GO" id="GO:0008233">
    <property type="term" value="F:peptidase activity"/>
    <property type="evidence" value="ECO:0007669"/>
    <property type="project" value="UniProtKB-KW"/>
</dbReference>
<dbReference type="STRING" id="429701.A0A2G9G0T9"/>